<evidence type="ECO:0000313" key="2">
    <source>
        <dbReference type="EMBL" id="KAL1649535.1"/>
    </source>
</evidence>
<feature type="compositionally biased region" description="Basic residues" evidence="1">
    <location>
        <begin position="216"/>
        <end position="226"/>
    </location>
</feature>
<feature type="compositionally biased region" description="Basic and acidic residues" evidence="1">
    <location>
        <begin position="171"/>
        <end position="180"/>
    </location>
</feature>
<evidence type="ECO:0000256" key="1">
    <source>
        <dbReference type="SAM" id="MobiDB-lite"/>
    </source>
</evidence>
<name>A0ABR3U1J9_9PEZI</name>
<feature type="compositionally biased region" description="Basic and acidic residues" evidence="1">
    <location>
        <begin position="123"/>
        <end position="135"/>
    </location>
</feature>
<evidence type="ECO:0000313" key="3">
    <source>
        <dbReference type="Proteomes" id="UP001521184"/>
    </source>
</evidence>
<feature type="compositionally biased region" description="Basic and acidic residues" evidence="1">
    <location>
        <begin position="20"/>
        <end position="34"/>
    </location>
</feature>
<feature type="region of interest" description="Disordered" evidence="1">
    <location>
        <begin position="1"/>
        <end position="34"/>
    </location>
</feature>
<protein>
    <submittedName>
        <fullName evidence="2">Uncharacterized protein</fullName>
    </submittedName>
</protein>
<proteinExistence type="predicted"/>
<sequence>MQGSSPAPSIVSLSDSSADEADRRLPQHDSDDEILKADFLDGITYKIEDSPDSSSISGDDNIAANSGPMRQESEDDPNSQLLREAETGQSPRSNRKRTDEEQAALLNSTLFAHGRGPAPLPSRPERRAASRDGRHSTTSTPRRNKEPARPGVYELPADSPAPNPTSPSAPHEVHHEEGESNARQLRPSTRSQKQPKPKESEAVQPAATPASEEPKKRKPGRPRKKTATAAEIIAKRQKTDSANTGRRRSKAGEAEGSEDVYKSTERRTSMATSPSSSKASKSAPKKAQTATEKLSRMHTKKTSAQEDPIDEQTSDASERLFVTTSTTESHTRDEESNDLDGLGHLQEALRNIWTNEEGVKKVREKREENGLQEKNNSTKTVIGVCRGLQDELKDFMKLSAAPDETESTRVSRTIRNLARTLNEFDLANEKEINNHLFQDLYAFIFPCLLRTLCNIVDYYMRVLKRDAAPDTIPTSQLAELTGFTAAIIDLDERAKASPVQVPTQLVIVKPTRNCIIAPLKRLRRLLVQLVARQSNPRHMVYFKIIKKHCGPGGALRPFSVSEIVQKSQYFKRMLEDREWTRLIPTF</sequence>
<reference evidence="2 3" key="1">
    <citation type="journal article" date="2023" name="Plant Dis.">
        <title>First Report of Diplodia intermedia Causing Canker and Dieback Diseases on Apple Trees in Canada.</title>
        <authorList>
            <person name="Ellouze W."/>
            <person name="Ilyukhin E."/>
            <person name="Sulman M."/>
            <person name="Ali S."/>
        </authorList>
    </citation>
    <scope>NUCLEOTIDE SEQUENCE [LARGE SCALE GENOMIC DNA]</scope>
    <source>
        <strain evidence="2 3">M45-28</strain>
    </source>
</reference>
<feature type="compositionally biased region" description="Low complexity" evidence="1">
    <location>
        <begin position="269"/>
        <end position="291"/>
    </location>
</feature>
<feature type="region of interest" description="Disordered" evidence="1">
    <location>
        <begin position="46"/>
        <end position="319"/>
    </location>
</feature>
<comment type="caution">
    <text evidence="2">The sequence shown here is derived from an EMBL/GenBank/DDBJ whole genome shotgun (WGS) entry which is preliminary data.</text>
</comment>
<dbReference type="Proteomes" id="UP001521184">
    <property type="component" value="Unassembled WGS sequence"/>
</dbReference>
<accession>A0ABR3U1J9</accession>
<organism evidence="2 3">
    <name type="scientific">Diplodia intermedia</name>
    <dbReference type="NCBI Taxonomy" id="856260"/>
    <lineage>
        <taxon>Eukaryota</taxon>
        <taxon>Fungi</taxon>
        <taxon>Dikarya</taxon>
        <taxon>Ascomycota</taxon>
        <taxon>Pezizomycotina</taxon>
        <taxon>Dothideomycetes</taxon>
        <taxon>Dothideomycetes incertae sedis</taxon>
        <taxon>Botryosphaeriales</taxon>
        <taxon>Botryosphaeriaceae</taxon>
        <taxon>Diplodia</taxon>
    </lineage>
</organism>
<feature type="compositionally biased region" description="Basic and acidic residues" evidence="1">
    <location>
        <begin position="259"/>
        <end position="268"/>
    </location>
</feature>
<feature type="compositionally biased region" description="Polar residues" evidence="1">
    <location>
        <begin position="181"/>
        <end position="194"/>
    </location>
</feature>
<feature type="compositionally biased region" description="Polar residues" evidence="1">
    <location>
        <begin position="1"/>
        <end position="16"/>
    </location>
</feature>
<keyword evidence="3" id="KW-1185">Reference proteome</keyword>
<dbReference type="EMBL" id="JAKEKT020000006">
    <property type="protein sequence ID" value="KAL1649535.1"/>
    <property type="molecule type" value="Genomic_DNA"/>
</dbReference>
<gene>
    <name evidence="2" type="ORF">SLS58_001591</name>
</gene>